<evidence type="ECO:0000259" key="8">
    <source>
        <dbReference type="PROSITE" id="PS50850"/>
    </source>
</evidence>
<dbReference type="Gene3D" id="1.20.1250.20">
    <property type="entry name" value="MFS general substrate transporter like domains"/>
    <property type="match status" value="1"/>
</dbReference>
<evidence type="ECO:0000256" key="7">
    <source>
        <dbReference type="SAM" id="Phobius"/>
    </source>
</evidence>
<feature type="transmembrane region" description="Helical" evidence="7">
    <location>
        <begin position="289"/>
        <end position="308"/>
    </location>
</feature>
<protein>
    <submittedName>
        <fullName evidence="9">Predicted arabinose efflux permease, MFS family</fullName>
    </submittedName>
</protein>
<reference evidence="10" key="1">
    <citation type="submission" date="2017-03" db="EMBL/GenBank/DDBJ databases">
        <authorList>
            <person name="Monnet C."/>
        </authorList>
    </citation>
    <scope>NUCLEOTIDE SEQUENCE [LARGE SCALE GENOMIC DNA]</scope>
    <source>
        <strain evidence="10">SJ5-8</strain>
    </source>
</reference>
<dbReference type="InterPro" id="IPR020846">
    <property type="entry name" value="MFS_dom"/>
</dbReference>
<gene>
    <name evidence="9" type="ORF">BJEO58_02782</name>
</gene>
<dbReference type="GO" id="GO:0005886">
    <property type="term" value="C:plasma membrane"/>
    <property type="evidence" value="ECO:0007669"/>
    <property type="project" value="UniProtKB-SubCell"/>
</dbReference>
<accession>A0A2H1L8H0</accession>
<feature type="transmembrane region" description="Helical" evidence="7">
    <location>
        <begin position="91"/>
        <end position="111"/>
    </location>
</feature>
<organism evidence="9 10">
    <name type="scientific">Brevibacterium jeotgali</name>
    <dbReference type="NCBI Taxonomy" id="1262550"/>
    <lineage>
        <taxon>Bacteria</taxon>
        <taxon>Bacillati</taxon>
        <taxon>Actinomycetota</taxon>
        <taxon>Actinomycetes</taxon>
        <taxon>Micrococcales</taxon>
        <taxon>Brevibacteriaceae</taxon>
        <taxon>Brevibacterium</taxon>
    </lineage>
</organism>
<feature type="transmembrane region" description="Helical" evidence="7">
    <location>
        <begin position="26"/>
        <end position="51"/>
    </location>
</feature>
<sequence>MRRAEDPSPDDSGDGLAALKLGRTGAFWTAAIVLALVLWSSGAPSVLYPIYAQQWDLSPVVVTTVFATYQLALLVVLPIFGNLSDRFGRRLVMIGGVTLLAASAIVFAVAPHVSLLFLGRALQGAGSGLAMGAATASLVENNTTANPRFASSLATIATAVGLTFALVLSGLFAQFLPMPLFWSYIVLLALTVGAMFALVLTRDDRPTLTQQWRPQALRLAPGLRLSFSIATLSVSLAYCVGAIFLSLGAQMIEQFSQTSDTAVAGLLLGCSSAAIGVTALLLSRVSPHAAVWTGTLLTVASLALMASAAVFGSIALFLCWCVMGGVAYSFAFTGGLGVMNHAAPVHTRGASLSLLYVVAYALQAATVIGIGAIATAGTLRTAVGSAAVALTALCAALLVLTAVDARRASRSSPQTTASSPDTDMPQR</sequence>
<feature type="transmembrane region" description="Helical" evidence="7">
    <location>
        <begin position="350"/>
        <end position="376"/>
    </location>
</feature>
<evidence type="ECO:0000256" key="4">
    <source>
        <dbReference type="ARBA" id="ARBA00022692"/>
    </source>
</evidence>
<dbReference type="PROSITE" id="PS50850">
    <property type="entry name" value="MFS"/>
    <property type="match status" value="1"/>
</dbReference>
<dbReference type="Pfam" id="PF07690">
    <property type="entry name" value="MFS_1"/>
    <property type="match status" value="1"/>
</dbReference>
<proteinExistence type="predicted"/>
<keyword evidence="4 7" id="KW-0812">Transmembrane</keyword>
<evidence type="ECO:0000256" key="6">
    <source>
        <dbReference type="ARBA" id="ARBA00023136"/>
    </source>
</evidence>
<feature type="transmembrane region" description="Helical" evidence="7">
    <location>
        <begin position="151"/>
        <end position="175"/>
    </location>
</feature>
<feature type="transmembrane region" description="Helical" evidence="7">
    <location>
        <begin position="261"/>
        <end position="282"/>
    </location>
</feature>
<dbReference type="Proteomes" id="UP000234462">
    <property type="component" value="Unassembled WGS sequence"/>
</dbReference>
<dbReference type="SUPFAM" id="SSF103473">
    <property type="entry name" value="MFS general substrate transporter"/>
    <property type="match status" value="1"/>
</dbReference>
<dbReference type="InterPro" id="IPR036259">
    <property type="entry name" value="MFS_trans_sf"/>
</dbReference>
<dbReference type="PANTHER" id="PTHR23517">
    <property type="entry name" value="RESISTANCE PROTEIN MDTM, PUTATIVE-RELATED-RELATED"/>
    <property type="match status" value="1"/>
</dbReference>
<keyword evidence="6 7" id="KW-0472">Membrane</keyword>
<feature type="transmembrane region" description="Helical" evidence="7">
    <location>
        <begin position="314"/>
        <end position="338"/>
    </location>
</feature>
<feature type="transmembrane region" description="Helical" evidence="7">
    <location>
        <begin position="181"/>
        <end position="201"/>
    </location>
</feature>
<dbReference type="GO" id="GO:0022857">
    <property type="term" value="F:transmembrane transporter activity"/>
    <property type="evidence" value="ECO:0007669"/>
    <property type="project" value="InterPro"/>
</dbReference>
<keyword evidence="3" id="KW-1003">Cell membrane</keyword>
<feature type="transmembrane region" description="Helical" evidence="7">
    <location>
        <begin position="382"/>
        <end position="403"/>
    </location>
</feature>
<feature type="transmembrane region" description="Helical" evidence="7">
    <location>
        <begin position="222"/>
        <end position="249"/>
    </location>
</feature>
<keyword evidence="5 7" id="KW-1133">Transmembrane helix</keyword>
<dbReference type="InterPro" id="IPR011701">
    <property type="entry name" value="MFS"/>
</dbReference>
<name>A0A2H1L8H0_9MICO</name>
<dbReference type="InterPro" id="IPR050171">
    <property type="entry name" value="MFS_Transporters"/>
</dbReference>
<comment type="subcellular location">
    <subcellularLocation>
        <location evidence="1">Cell membrane</location>
        <topology evidence="1">Multi-pass membrane protein</topology>
    </subcellularLocation>
</comment>
<feature type="domain" description="Major facilitator superfamily (MFS) profile" evidence="8">
    <location>
        <begin position="26"/>
        <end position="407"/>
    </location>
</feature>
<keyword evidence="2" id="KW-0813">Transport</keyword>
<dbReference type="AlphaFoldDB" id="A0A2H1L8H0"/>
<feature type="transmembrane region" description="Helical" evidence="7">
    <location>
        <begin position="57"/>
        <end position="79"/>
    </location>
</feature>
<evidence type="ECO:0000256" key="2">
    <source>
        <dbReference type="ARBA" id="ARBA00022448"/>
    </source>
</evidence>
<dbReference type="EMBL" id="FXZM01000018">
    <property type="protein sequence ID" value="SMY13172.1"/>
    <property type="molecule type" value="Genomic_DNA"/>
</dbReference>
<keyword evidence="10" id="KW-1185">Reference proteome</keyword>
<evidence type="ECO:0000256" key="3">
    <source>
        <dbReference type="ARBA" id="ARBA00022475"/>
    </source>
</evidence>
<evidence type="ECO:0000313" key="10">
    <source>
        <dbReference type="Proteomes" id="UP000234462"/>
    </source>
</evidence>
<dbReference type="RefSeq" id="WP_246076143.1">
    <property type="nucleotide sequence ID" value="NZ_FXZM01000018.1"/>
</dbReference>
<evidence type="ECO:0000256" key="1">
    <source>
        <dbReference type="ARBA" id="ARBA00004651"/>
    </source>
</evidence>
<feature type="transmembrane region" description="Helical" evidence="7">
    <location>
        <begin position="117"/>
        <end position="139"/>
    </location>
</feature>
<evidence type="ECO:0000256" key="5">
    <source>
        <dbReference type="ARBA" id="ARBA00022989"/>
    </source>
</evidence>
<evidence type="ECO:0000313" key="9">
    <source>
        <dbReference type="EMBL" id="SMY13172.1"/>
    </source>
</evidence>